<feature type="transmembrane region" description="Helical" evidence="1">
    <location>
        <begin position="6"/>
        <end position="29"/>
    </location>
</feature>
<keyword evidence="3" id="KW-1185">Reference proteome</keyword>
<evidence type="ECO:0000313" key="2">
    <source>
        <dbReference type="EMBL" id="AFK08304.1"/>
    </source>
</evidence>
<evidence type="ECO:0000313" key="3">
    <source>
        <dbReference type="Proteomes" id="UP000002881"/>
    </source>
</evidence>
<keyword evidence="1" id="KW-0472">Membrane</keyword>
<dbReference type="EMBL" id="CP003532">
    <property type="protein sequence ID" value="AFK08304.1"/>
    <property type="molecule type" value="Genomic_DNA"/>
</dbReference>
<accession>I2F8Q1</accession>
<dbReference type="KEGG" id="mpg:Theba_2705"/>
<organism evidence="2 3">
    <name type="scientific">Mesotoga prima MesG1.Ag.4.2</name>
    <dbReference type="NCBI Taxonomy" id="660470"/>
    <lineage>
        <taxon>Bacteria</taxon>
        <taxon>Thermotogati</taxon>
        <taxon>Thermotogota</taxon>
        <taxon>Thermotogae</taxon>
        <taxon>Kosmotogales</taxon>
        <taxon>Kosmotogaceae</taxon>
        <taxon>Mesotoga</taxon>
    </lineage>
</organism>
<sequence length="142" mass="15966" precursor="true">MEDYRWIYLAILLQAALLGTVLFFGDTLFHSSVESEFAKEVTAKEIGSSLLSDYLKGFEDRSLPEESRLTGYLIEDIIVFEGTGNYTVLLASISVKPTDIDSCLWNSLGSREGSWIKDIRLSVYLERDQTGRFTIVKTVPAI</sequence>
<protein>
    <submittedName>
        <fullName evidence="2">Uncharacterized protein</fullName>
    </submittedName>
</protein>
<dbReference type="Proteomes" id="UP000002881">
    <property type="component" value="Chromosome"/>
</dbReference>
<dbReference type="AlphaFoldDB" id="I2F8Q1"/>
<dbReference type="HOGENOM" id="CLU_1813533_0_0_0"/>
<evidence type="ECO:0000256" key="1">
    <source>
        <dbReference type="SAM" id="Phobius"/>
    </source>
</evidence>
<name>I2F8Q1_9BACT</name>
<gene>
    <name evidence="2" type="ORF">Theba_2705</name>
</gene>
<dbReference type="RefSeq" id="WP_014731997.1">
    <property type="nucleotide sequence ID" value="NC_017934.1"/>
</dbReference>
<reference evidence="2 3" key="1">
    <citation type="journal article" date="2012" name="Genome Biol. Evol.">
        <title>Genome Sequence of the Mesophilic Thermotogales Bacterium Mesotoga prima MesG1.Ag.4.2 Reveals the Largest Thermotogales Genome To Date.</title>
        <authorList>
            <person name="Zhaxybayeva O."/>
            <person name="Swithers K.S."/>
            <person name="Foght J."/>
            <person name="Green A.G."/>
            <person name="Bruce D."/>
            <person name="Detter C."/>
            <person name="Han S."/>
            <person name="Teshima H."/>
            <person name="Han J."/>
            <person name="Woyke T."/>
            <person name="Pitluck S."/>
            <person name="Nolan M."/>
            <person name="Ivanova N."/>
            <person name="Pati A."/>
            <person name="Land M.L."/>
            <person name="Dlutek M."/>
            <person name="Doolittle W.F."/>
            <person name="Noll K.M."/>
            <person name="Nesbo C.L."/>
        </authorList>
    </citation>
    <scope>NUCLEOTIDE SEQUENCE [LARGE SCALE GENOMIC DNA]</scope>
    <source>
        <strain evidence="3">mesG1.Ag.4.2</strain>
    </source>
</reference>
<keyword evidence="1" id="KW-0812">Transmembrane</keyword>
<dbReference type="GeneID" id="87108403"/>
<proteinExistence type="predicted"/>
<keyword evidence="1" id="KW-1133">Transmembrane helix</keyword>